<name>A0A550JBY5_9BACT</name>
<accession>A0A550JBY5</accession>
<protein>
    <submittedName>
        <fullName evidence="2">DsrE family protein</fullName>
    </submittedName>
</protein>
<dbReference type="Proteomes" id="UP000317155">
    <property type="component" value="Unassembled WGS sequence"/>
</dbReference>
<proteinExistence type="predicted"/>
<feature type="chain" id="PRO_5022220351" evidence="1">
    <location>
        <begin position="30"/>
        <end position="148"/>
    </location>
</feature>
<evidence type="ECO:0000313" key="3">
    <source>
        <dbReference type="Proteomes" id="UP000317155"/>
    </source>
</evidence>
<organism evidence="2 3">
    <name type="scientific">Trichloromonas acetexigens</name>
    <dbReference type="NCBI Taxonomy" id="38815"/>
    <lineage>
        <taxon>Bacteria</taxon>
        <taxon>Pseudomonadati</taxon>
        <taxon>Thermodesulfobacteriota</taxon>
        <taxon>Desulfuromonadia</taxon>
        <taxon>Desulfuromonadales</taxon>
        <taxon>Trichloromonadaceae</taxon>
        <taxon>Trichloromonas</taxon>
    </lineage>
</organism>
<keyword evidence="3" id="KW-1185">Reference proteome</keyword>
<keyword evidence="1" id="KW-0732">Signal</keyword>
<dbReference type="SUPFAM" id="SSF75169">
    <property type="entry name" value="DsrEFH-like"/>
    <property type="match status" value="1"/>
</dbReference>
<dbReference type="EMBL" id="VJVV01000007">
    <property type="protein sequence ID" value="TRO80677.1"/>
    <property type="molecule type" value="Genomic_DNA"/>
</dbReference>
<dbReference type="InterPro" id="IPR027396">
    <property type="entry name" value="DsrEFH-like"/>
</dbReference>
<dbReference type="RefSeq" id="WP_092058271.1">
    <property type="nucleotide sequence ID" value="NZ_FOJJ01000039.1"/>
</dbReference>
<dbReference type="OrthoDB" id="7361822at2"/>
<dbReference type="AlphaFoldDB" id="A0A550JBY5"/>
<reference evidence="2 3" key="1">
    <citation type="submission" date="2019-07" db="EMBL/GenBank/DDBJ databases">
        <title>Insights of Desulfuromonas acetexigens electromicrobiology.</title>
        <authorList>
            <person name="Katuri K."/>
            <person name="Sapireddy V."/>
            <person name="Shaw D.R."/>
            <person name="Saikaly P."/>
        </authorList>
    </citation>
    <scope>NUCLEOTIDE SEQUENCE [LARGE SCALE GENOMIC DNA]</scope>
    <source>
        <strain evidence="2 3">2873</strain>
    </source>
</reference>
<evidence type="ECO:0000313" key="2">
    <source>
        <dbReference type="EMBL" id="TRO80677.1"/>
    </source>
</evidence>
<sequence>MKRYQSGKMLLPALLLALTLLFSTGGALAADDFWLVMLTSGDVQTQGMALVLATEAQRQGTPVRVLLCDEAGKLALKDFTPPTLKPRDVTPKQMLQGLMQNGAQVQVCALFLPNSGKTAADLIDGVTAATPPEIVTLLNDDDTRLLSF</sequence>
<evidence type="ECO:0000256" key="1">
    <source>
        <dbReference type="SAM" id="SignalP"/>
    </source>
</evidence>
<dbReference type="Gene3D" id="3.40.1260.10">
    <property type="entry name" value="DsrEFH-like"/>
    <property type="match status" value="1"/>
</dbReference>
<feature type="signal peptide" evidence="1">
    <location>
        <begin position="1"/>
        <end position="29"/>
    </location>
</feature>
<comment type="caution">
    <text evidence="2">The sequence shown here is derived from an EMBL/GenBank/DDBJ whole genome shotgun (WGS) entry which is preliminary data.</text>
</comment>
<gene>
    <name evidence="2" type="ORF">FL622_11120</name>
</gene>